<evidence type="ECO:0000313" key="4">
    <source>
        <dbReference type="Proteomes" id="UP001431776"/>
    </source>
</evidence>
<evidence type="ECO:0000256" key="1">
    <source>
        <dbReference type="SAM" id="MobiDB-lite"/>
    </source>
</evidence>
<feature type="transmembrane region" description="Helical" evidence="2">
    <location>
        <begin position="611"/>
        <end position="631"/>
    </location>
</feature>
<organism evidence="3 4">
    <name type="scientific">Anaerobaca lacustris</name>
    <dbReference type="NCBI Taxonomy" id="3044600"/>
    <lineage>
        <taxon>Bacteria</taxon>
        <taxon>Pseudomonadati</taxon>
        <taxon>Planctomycetota</taxon>
        <taxon>Phycisphaerae</taxon>
        <taxon>Sedimentisphaerales</taxon>
        <taxon>Anaerobacaceae</taxon>
        <taxon>Anaerobaca</taxon>
    </lineage>
</organism>
<feature type="transmembrane region" description="Helical" evidence="2">
    <location>
        <begin position="540"/>
        <end position="559"/>
    </location>
</feature>
<feature type="transmembrane region" description="Helical" evidence="2">
    <location>
        <begin position="506"/>
        <end position="528"/>
    </location>
</feature>
<feature type="transmembrane region" description="Helical" evidence="2">
    <location>
        <begin position="429"/>
        <end position="449"/>
    </location>
</feature>
<feature type="transmembrane region" description="Helical" evidence="2">
    <location>
        <begin position="455"/>
        <end position="472"/>
    </location>
</feature>
<feature type="transmembrane region" description="Helical" evidence="2">
    <location>
        <begin position="580"/>
        <end position="599"/>
    </location>
</feature>
<keyword evidence="4" id="KW-1185">Reference proteome</keyword>
<dbReference type="AlphaFoldDB" id="A0AAW6TW14"/>
<dbReference type="RefSeq" id="WP_349245199.1">
    <property type="nucleotide sequence ID" value="NZ_JASCXX010000013.1"/>
</dbReference>
<keyword evidence="2" id="KW-0472">Membrane</keyword>
<keyword evidence="2" id="KW-1133">Transmembrane helix</keyword>
<dbReference type="Proteomes" id="UP001431776">
    <property type="component" value="Unassembled WGS sequence"/>
</dbReference>
<protein>
    <submittedName>
        <fullName evidence="3">Uncharacterized protein</fullName>
    </submittedName>
</protein>
<gene>
    <name evidence="3" type="ORF">QJ522_12095</name>
</gene>
<sequence length="896" mass="98810">MRENDTQTKGIGPVPVLFVTVGHRAERTICEFSQVAGALTVPVQGPFGLLSADATGRRLSVAHWTWLSDFDVPVSAQSVDASDDALPTAVASLVRTLQSKEPVADPSRPVRIRMSSYVLVDLSQAGTVDRALQMMRLLRKADPAHDMAVVALTGRTAASGCELDDVWFEAWSALTARLQDDLLAQKIYLLDGRTAGGTWFERPEQMDRFAAQFLLQHGITCRGPLRQNERRRICPQENVLSVCGSFGVRTIRLDRPEVIARTAQRLVHEDLAALYEETLPEERRRQIDDEAQVLVEQIEGIYEVRSQIPTDRDEEPAAAPYEPAVRNDAVCEAIADAVTRACGRAPLASLCHLLKCLQPKLRRLLTRHKLIERQRVRALAADALQRRDEQTYQPMRVWLENAQAVWADRFTPTVETQPQVAVSRPAAKAAWRFGFLFLILGLLFLAAALFLHERAFALGGALLTLAAAVLTVQPTGWGEHVRTMVPEGREVDMSIPLVHYRRRCPLWIRGVAIALAAIGVGAVTWSLWPDLWTPAGAIQSGFAALLGVIGVTLILTGPVQVRPDQPKHEEAPDHLCPPFWTWRAFGLLCLASAWLILCLRAPSPVQADDSVRWTCHIAGLLLIGVGAVLGLRPRFGRVRLIERIPKVPEPLVGGVAVDAGDTDLVREVTAMIQWIDRLTLDPQQGLLRHGMPDATQGREVLFDFIATDWDRQLARAFRETLRSRMGQSLHDLALEPKAWAQCVVRHLQDPQAQSADLGVLFTLEVVKVWIDSLSVVSLAAVLDADEEKTGHLLGRSASPNWPVTRTEPDVAVCVVAVGSLLWDALAPLSRVDAAPALVRREWDVGTDDILVLQIVQGLTQGWRGYPALPSQVRQWDRSDAQDSDSTPSSQASSHAS</sequence>
<feature type="compositionally biased region" description="Low complexity" evidence="1">
    <location>
        <begin position="883"/>
        <end position="896"/>
    </location>
</feature>
<dbReference type="EMBL" id="JASCXX010000013">
    <property type="protein sequence ID" value="MDI6449790.1"/>
    <property type="molecule type" value="Genomic_DNA"/>
</dbReference>
<proteinExistence type="predicted"/>
<feature type="region of interest" description="Disordered" evidence="1">
    <location>
        <begin position="873"/>
        <end position="896"/>
    </location>
</feature>
<evidence type="ECO:0000313" key="3">
    <source>
        <dbReference type="EMBL" id="MDI6449790.1"/>
    </source>
</evidence>
<comment type="caution">
    <text evidence="3">The sequence shown here is derived from an EMBL/GenBank/DDBJ whole genome shotgun (WGS) entry which is preliminary data.</text>
</comment>
<reference evidence="3" key="1">
    <citation type="submission" date="2023-05" db="EMBL/GenBank/DDBJ databases">
        <title>Anaerotaeda fermentans gen. nov., sp. nov., a novel anaerobic planctomycete of the new family within the order Sedimentisphaerales isolated from Taman Peninsula, Russia.</title>
        <authorList>
            <person name="Khomyakova M.A."/>
            <person name="Merkel A.Y."/>
            <person name="Slobodkin A.I."/>
        </authorList>
    </citation>
    <scope>NUCLEOTIDE SEQUENCE</scope>
    <source>
        <strain evidence="3">M17dextr</strain>
    </source>
</reference>
<name>A0AAW6TW14_9BACT</name>
<accession>A0AAW6TW14</accession>
<keyword evidence="2" id="KW-0812">Transmembrane</keyword>
<evidence type="ECO:0000256" key="2">
    <source>
        <dbReference type="SAM" id="Phobius"/>
    </source>
</evidence>